<proteinExistence type="predicted"/>
<evidence type="ECO:0000313" key="1">
    <source>
        <dbReference type="EMBL" id="KAF2587355.1"/>
    </source>
</evidence>
<gene>
    <name evidence="1" type="ORF">F2Q70_00037898</name>
</gene>
<accession>A0A8S9JZ37</accession>
<dbReference type="AlphaFoldDB" id="A0A8S9JZ37"/>
<name>A0A8S9JZ37_BRACR</name>
<sequence>MQVPSGALVLASLRVFLVGEGLGWATLRFLAPEVPVAAGFVCVFRLPGGRPRLFFPDGFMSGASVPNGESSMGPNLLAAGTRSSPDRGSILALSCSNPVATGEIGPRR</sequence>
<organism evidence="1">
    <name type="scientific">Brassica cretica</name>
    <name type="common">Mustard</name>
    <dbReference type="NCBI Taxonomy" id="69181"/>
    <lineage>
        <taxon>Eukaryota</taxon>
        <taxon>Viridiplantae</taxon>
        <taxon>Streptophyta</taxon>
        <taxon>Embryophyta</taxon>
        <taxon>Tracheophyta</taxon>
        <taxon>Spermatophyta</taxon>
        <taxon>Magnoliopsida</taxon>
        <taxon>eudicotyledons</taxon>
        <taxon>Gunneridae</taxon>
        <taxon>Pentapetalae</taxon>
        <taxon>rosids</taxon>
        <taxon>malvids</taxon>
        <taxon>Brassicales</taxon>
        <taxon>Brassicaceae</taxon>
        <taxon>Brassiceae</taxon>
        <taxon>Brassica</taxon>
    </lineage>
</organism>
<comment type="caution">
    <text evidence="1">The sequence shown here is derived from an EMBL/GenBank/DDBJ whole genome shotgun (WGS) entry which is preliminary data.</text>
</comment>
<dbReference type="EMBL" id="QGKY02000246">
    <property type="protein sequence ID" value="KAF2587355.1"/>
    <property type="molecule type" value="Genomic_DNA"/>
</dbReference>
<reference evidence="1" key="1">
    <citation type="submission" date="2019-12" db="EMBL/GenBank/DDBJ databases">
        <title>Genome sequencing and annotation of Brassica cretica.</title>
        <authorList>
            <person name="Studholme D.J."/>
            <person name="Sarris P.F."/>
        </authorList>
    </citation>
    <scope>NUCLEOTIDE SEQUENCE</scope>
    <source>
        <strain evidence="1">PFS-102/07</strain>
        <tissue evidence="1">Leaf</tissue>
    </source>
</reference>
<protein>
    <submittedName>
        <fullName evidence="1">Uncharacterized protein</fullName>
    </submittedName>
</protein>